<name>A0A6J2INJ5_9PASS</name>
<dbReference type="PROSITE" id="PS00135">
    <property type="entry name" value="TRYPSIN_SER"/>
    <property type="match status" value="1"/>
</dbReference>
<dbReference type="GO" id="GO:0007340">
    <property type="term" value="P:acrosome reaction"/>
    <property type="evidence" value="ECO:0007669"/>
    <property type="project" value="TreeGrafter"/>
</dbReference>
<protein>
    <recommendedName>
        <fullName evidence="3">Acrosin</fullName>
        <ecNumber evidence="2">3.4.21.10</ecNumber>
    </recommendedName>
</protein>
<dbReference type="InterPro" id="IPR033116">
    <property type="entry name" value="TRYPSIN_SER"/>
</dbReference>
<dbReference type="InterPro" id="IPR001254">
    <property type="entry name" value="Trypsin_dom"/>
</dbReference>
<evidence type="ECO:0000313" key="11">
    <source>
        <dbReference type="Proteomes" id="UP000504627"/>
    </source>
</evidence>
<evidence type="ECO:0000256" key="6">
    <source>
        <dbReference type="ARBA" id="ARBA00022825"/>
    </source>
</evidence>
<dbReference type="PANTHER" id="PTHR24252">
    <property type="entry name" value="ACROSIN-RELATED"/>
    <property type="match status" value="1"/>
</dbReference>
<dbReference type="PROSITE" id="PS50240">
    <property type="entry name" value="TRYPSIN_DOM"/>
    <property type="match status" value="1"/>
</dbReference>
<comment type="catalytic activity">
    <reaction evidence="1">
        <text>Preferential cleavage: Arg-|-Xaa, Lys-|-Xaa.</text>
        <dbReference type="EC" id="3.4.21.10"/>
    </reaction>
</comment>
<dbReference type="PANTHER" id="PTHR24252:SF8">
    <property type="entry name" value="ACROSIN"/>
    <property type="match status" value="1"/>
</dbReference>
<dbReference type="FunFam" id="2.40.10.10:FF:000003">
    <property type="entry name" value="Transmembrane serine protease 3"/>
    <property type="match status" value="1"/>
</dbReference>
<dbReference type="Gene3D" id="2.40.10.10">
    <property type="entry name" value="Trypsin-like serine proteases"/>
    <property type="match status" value="2"/>
</dbReference>
<dbReference type="Proteomes" id="UP000504627">
    <property type="component" value="Unplaced"/>
</dbReference>
<keyword evidence="6 8" id="KW-0720">Serine protease</keyword>
<evidence type="ECO:0000313" key="12">
    <source>
        <dbReference type="RefSeq" id="XP_027600938.1"/>
    </source>
</evidence>
<dbReference type="GO" id="GO:0004252">
    <property type="term" value="F:serine-type endopeptidase activity"/>
    <property type="evidence" value="ECO:0007669"/>
    <property type="project" value="InterPro"/>
</dbReference>
<keyword evidence="4 8" id="KW-0645">Protease</keyword>
<dbReference type="InterPro" id="IPR043504">
    <property type="entry name" value="Peptidase_S1_PA_chymotrypsin"/>
</dbReference>
<organism evidence="11 12">
    <name type="scientific">Pipra filicauda</name>
    <name type="common">Wire-tailed manakin</name>
    <dbReference type="NCBI Taxonomy" id="649802"/>
    <lineage>
        <taxon>Eukaryota</taxon>
        <taxon>Metazoa</taxon>
        <taxon>Chordata</taxon>
        <taxon>Craniata</taxon>
        <taxon>Vertebrata</taxon>
        <taxon>Euteleostomi</taxon>
        <taxon>Archelosauria</taxon>
        <taxon>Archosauria</taxon>
        <taxon>Dinosauria</taxon>
        <taxon>Saurischia</taxon>
        <taxon>Theropoda</taxon>
        <taxon>Coelurosauria</taxon>
        <taxon>Aves</taxon>
        <taxon>Neognathae</taxon>
        <taxon>Neoaves</taxon>
        <taxon>Telluraves</taxon>
        <taxon>Australaves</taxon>
        <taxon>Passeriformes</taxon>
        <taxon>Pipridae</taxon>
        <taxon>Pipra</taxon>
    </lineage>
</organism>
<evidence type="ECO:0000256" key="8">
    <source>
        <dbReference type="RuleBase" id="RU363034"/>
    </source>
</evidence>
<keyword evidence="7" id="KW-1015">Disulfide bond</keyword>
<dbReference type="Pfam" id="PF00089">
    <property type="entry name" value="Trypsin"/>
    <property type="match status" value="1"/>
</dbReference>
<dbReference type="EC" id="3.4.21.10" evidence="2"/>
<dbReference type="SMART" id="SM00020">
    <property type="entry name" value="Tryp_SPc"/>
    <property type="match status" value="1"/>
</dbReference>
<evidence type="ECO:0000256" key="5">
    <source>
        <dbReference type="ARBA" id="ARBA00022801"/>
    </source>
</evidence>
<keyword evidence="5 8" id="KW-0378">Hydrolase</keyword>
<reference evidence="12" key="1">
    <citation type="submission" date="2025-08" db="UniProtKB">
        <authorList>
            <consortium name="RefSeq"/>
        </authorList>
    </citation>
    <scope>IDENTIFICATION</scope>
    <source>
        <tissue evidence="12">Muscle</tissue>
    </source>
</reference>
<dbReference type="InParanoid" id="A0A6J2INJ5"/>
<accession>A0A6J2INJ5</accession>
<evidence type="ECO:0000256" key="9">
    <source>
        <dbReference type="SAM" id="SignalP"/>
    </source>
</evidence>
<feature type="chain" id="PRO_5026848540" description="Acrosin" evidence="9">
    <location>
        <begin position="19"/>
        <end position="320"/>
    </location>
</feature>
<evidence type="ECO:0000256" key="1">
    <source>
        <dbReference type="ARBA" id="ARBA00001656"/>
    </source>
</evidence>
<evidence type="ECO:0000256" key="7">
    <source>
        <dbReference type="ARBA" id="ARBA00023157"/>
    </source>
</evidence>
<evidence type="ECO:0000259" key="10">
    <source>
        <dbReference type="PROSITE" id="PS50240"/>
    </source>
</evidence>
<keyword evidence="11" id="KW-1185">Reference proteome</keyword>
<dbReference type="InterPro" id="IPR001314">
    <property type="entry name" value="Peptidase_S1A"/>
</dbReference>
<dbReference type="AlphaFoldDB" id="A0A6J2INJ5"/>
<proteinExistence type="predicted"/>
<feature type="domain" description="Peptidase S1" evidence="10">
    <location>
        <begin position="39"/>
        <end position="282"/>
    </location>
</feature>
<dbReference type="GO" id="GO:0006508">
    <property type="term" value="P:proteolysis"/>
    <property type="evidence" value="ECO:0007669"/>
    <property type="project" value="UniProtKB-KW"/>
</dbReference>
<keyword evidence="9" id="KW-0732">Signal</keyword>
<sequence>MILLRLLILLALCGAADGTSNTCGQVCGLRPAPYSTTRIVGGVTVRPGRGAWAGIVSIQSLRTETLFRHNCGGTIIRPQWVLSAAHCFINRTNPLSEWGVLAGLTSTAESGPHVQIRRIKQVKIHELYDGALRHDIALVELTKPFECNPSVQLACLPGPTVKVAPLNCYAAGWGDTEAKTVASPARPLKETKLHLIDTQLCNSTDWYGGIIAADNVCAGHAKGGTNTCQGDSGGPLICKDSTADIFWEVGLTSWAVGCARPKKPTVFVSTQYYHSWIMKHIGQSSAIPAPVQSCPFPRKKLLQFFNLLQELLKFLKAKPA</sequence>
<evidence type="ECO:0000256" key="3">
    <source>
        <dbReference type="ARBA" id="ARBA00017161"/>
    </source>
</evidence>
<dbReference type="SUPFAM" id="SSF50494">
    <property type="entry name" value="Trypsin-like serine proteases"/>
    <property type="match status" value="1"/>
</dbReference>
<dbReference type="InterPro" id="IPR009003">
    <property type="entry name" value="Peptidase_S1_PA"/>
</dbReference>
<gene>
    <name evidence="12" type="primary">LOC114000676</name>
</gene>
<dbReference type="PROSITE" id="PS00134">
    <property type="entry name" value="TRYPSIN_HIS"/>
    <property type="match status" value="1"/>
</dbReference>
<dbReference type="InterPro" id="IPR018114">
    <property type="entry name" value="TRYPSIN_HIS"/>
</dbReference>
<evidence type="ECO:0000256" key="2">
    <source>
        <dbReference type="ARBA" id="ARBA00012050"/>
    </source>
</evidence>
<dbReference type="GeneID" id="114000676"/>
<feature type="signal peptide" evidence="9">
    <location>
        <begin position="1"/>
        <end position="18"/>
    </location>
</feature>
<dbReference type="PRINTS" id="PR00722">
    <property type="entry name" value="CHYMOTRYPSIN"/>
</dbReference>
<dbReference type="RefSeq" id="XP_027600938.1">
    <property type="nucleotide sequence ID" value="XM_027745137.2"/>
</dbReference>
<dbReference type="CDD" id="cd00190">
    <property type="entry name" value="Tryp_SPc"/>
    <property type="match status" value="1"/>
</dbReference>
<evidence type="ECO:0000256" key="4">
    <source>
        <dbReference type="ARBA" id="ARBA00022670"/>
    </source>
</evidence>